<protein>
    <submittedName>
        <fullName evidence="1">Uncharacterized protein</fullName>
    </submittedName>
</protein>
<evidence type="ECO:0000313" key="1">
    <source>
        <dbReference type="EMBL" id="KAK3751549.1"/>
    </source>
</evidence>
<reference evidence="1" key="1">
    <citation type="journal article" date="2023" name="G3 (Bethesda)">
        <title>A reference genome for the long-term kleptoplast-retaining sea slug Elysia crispata morphotype clarki.</title>
        <authorList>
            <person name="Eastman K.E."/>
            <person name="Pendleton A.L."/>
            <person name="Shaikh M.A."/>
            <person name="Suttiyut T."/>
            <person name="Ogas R."/>
            <person name="Tomko P."/>
            <person name="Gavelis G."/>
            <person name="Widhalm J.R."/>
            <person name="Wisecaver J.H."/>
        </authorList>
    </citation>
    <scope>NUCLEOTIDE SEQUENCE</scope>
    <source>
        <strain evidence="1">ECLA1</strain>
    </source>
</reference>
<proteinExistence type="predicted"/>
<gene>
    <name evidence="1" type="ORF">RRG08_043139</name>
</gene>
<organism evidence="1 2">
    <name type="scientific">Elysia crispata</name>
    <name type="common">lettuce slug</name>
    <dbReference type="NCBI Taxonomy" id="231223"/>
    <lineage>
        <taxon>Eukaryota</taxon>
        <taxon>Metazoa</taxon>
        <taxon>Spiralia</taxon>
        <taxon>Lophotrochozoa</taxon>
        <taxon>Mollusca</taxon>
        <taxon>Gastropoda</taxon>
        <taxon>Heterobranchia</taxon>
        <taxon>Euthyneura</taxon>
        <taxon>Panpulmonata</taxon>
        <taxon>Sacoglossa</taxon>
        <taxon>Placobranchoidea</taxon>
        <taxon>Plakobranchidae</taxon>
        <taxon>Elysia</taxon>
    </lineage>
</organism>
<dbReference type="Proteomes" id="UP001283361">
    <property type="component" value="Unassembled WGS sequence"/>
</dbReference>
<comment type="caution">
    <text evidence="1">The sequence shown here is derived from an EMBL/GenBank/DDBJ whole genome shotgun (WGS) entry which is preliminary data.</text>
</comment>
<keyword evidence="2" id="KW-1185">Reference proteome</keyword>
<dbReference type="EMBL" id="JAWDGP010005813">
    <property type="protein sequence ID" value="KAK3751549.1"/>
    <property type="molecule type" value="Genomic_DNA"/>
</dbReference>
<name>A0AAE0YPA6_9GAST</name>
<dbReference type="AlphaFoldDB" id="A0AAE0YPA6"/>
<evidence type="ECO:0000313" key="2">
    <source>
        <dbReference type="Proteomes" id="UP001283361"/>
    </source>
</evidence>
<sequence>MMRLSYLQMIETIVFPDDGDHPIKLFANRVITTKTPNCPPRTRVELYHVLDYCAFSATSFLAAGLK</sequence>
<accession>A0AAE0YPA6</accession>